<dbReference type="CDD" id="cd01450">
    <property type="entry name" value="vWFA_subfamily_ECM"/>
    <property type="match status" value="2"/>
</dbReference>
<dbReference type="FunFam" id="3.40.50.410:FF:000003">
    <property type="entry name" value="Collagen type VI alpha 3 chain"/>
    <property type="match status" value="2"/>
</dbReference>
<dbReference type="Pfam" id="PF01391">
    <property type="entry name" value="Collagen"/>
    <property type="match status" value="2"/>
</dbReference>
<dbReference type="STRING" id="137246.A0A401S341"/>
<dbReference type="CDD" id="cd01472">
    <property type="entry name" value="vWA_collagen"/>
    <property type="match status" value="2"/>
</dbReference>
<evidence type="ECO:0000256" key="7">
    <source>
        <dbReference type="ARBA" id="ARBA00023119"/>
    </source>
</evidence>
<comment type="subcellular location">
    <subcellularLocation>
        <location evidence="1">Secreted</location>
        <location evidence="1">Extracellular space</location>
        <location evidence="1">Extracellular matrix</location>
    </subcellularLocation>
</comment>
<dbReference type="PANTHER" id="PTHR24020">
    <property type="entry name" value="COLLAGEN ALPHA"/>
    <property type="match status" value="1"/>
</dbReference>
<dbReference type="OrthoDB" id="6132182at2759"/>
<evidence type="ECO:0000256" key="4">
    <source>
        <dbReference type="ARBA" id="ARBA00022729"/>
    </source>
</evidence>
<dbReference type="InterPro" id="IPR008160">
    <property type="entry name" value="Collagen"/>
</dbReference>
<dbReference type="PANTHER" id="PTHR24020:SF86">
    <property type="entry name" value="COLLAGEN, TYPE VI, ALPHA 4"/>
    <property type="match status" value="1"/>
</dbReference>
<keyword evidence="2" id="KW-0964">Secreted</keyword>
<feature type="domain" description="VWFA" evidence="11">
    <location>
        <begin position="479"/>
        <end position="650"/>
    </location>
</feature>
<gene>
    <name evidence="13" type="ORF">chiPu_0003245</name>
</gene>
<keyword evidence="9" id="KW-0325">Glycoprotein</keyword>
<feature type="compositionally biased region" description="Gly residues" evidence="10">
    <location>
        <begin position="1593"/>
        <end position="1602"/>
    </location>
</feature>
<dbReference type="SMART" id="SM00131">
    <property type="entry name" value="KU"/>
    <property type="match status" value="1"/>
</dbReference>
<evidence type="ECO:0000259" key="12">
    <source>
        <dbReference type="PROSITE" id="PS50279"/>
    </source>
</evidence>
<dbReference type="GO" id="GO:0004867">
    <property type="term" value="F:serine-type endopeptidase inhibitor activity"/>
    <property type="evidence" value="ECO:0007669"/>
    <property type="project" value="InterPro"/>
</dbReference>
<dbReference type="SMART" id="SM00327">
    <property type="entry name" value="VWA"/>
    <property type="match status" value="9"/>
</dbReference>
<dbReference type="GO" id="GO:0007155">
    <property type="term" value="P:cell adhesion"/>
    <property type="evidence" value="ECO:0007669"/>
    <property type="project" value="UniProtKB-KW"/>
</dbReference>
<dbReference type="SUPFAM" id="SSF53300">
    <property type="entry name" value="vWA-like"/>
    <property type="match status" value="9"/>
</dbReference>
<dbReference type="InterPro" id="IPR036880">
    <property type="entry name" value="Kunitz_BPTI_sf"/>
</dbReference>
<dbReference type="SUPFAM" id="SSF57362">
    <property type="entry name" value="BPTI-like"/>
    <property type="match status" value="1"/>
</dbReference>
<feature type="domain" description="VWFA" evidence="11">
    <location>
        <begin position="66"/>
        <end position="246"/>
    </location>
</feature>
<feature type="domain" description="VWFA" evidence="11">
    <location>
        <begin position="854"/>
        <end position="1033"/>
    </location>
</feature>
<dbReference type="Pfam" id="PF00092">
    <property type="entry name" value="VWA"/>
    <property type="match status" value="8"/>
</dbReference>
<feature type="domain" description="VWFA" evidence="11">
    <location>
        <begin position="667"/>
        <end position="836"/>
    </location>
</feature>
<keyword evidence="3" id="KW-0272">Extracellular matrix</keyword>
<dbReference type="PRINTS" id="PR00759">
    <property type="entry name" value="BASICPTASE"/>
</dbReference>
<evidence type="ECO:0008006" key="15">
    <source>
        <dbReference type="Google" id="ProtNLM"/>
    </source>
</evidence>
<dbReference type="PROSITE" id="PS50279">
    <property type="entry name" value="BPTI_KUNITZ_2"/>
    <property type="match status" value="1"/>
</dbReference>
<keyword evidence="7" id="KW-0176">Collagen</keyword>
<feature type="region of interest" description="Disordered" evidence="10">
    <location>
        <begin position="1460"/>
        <end position="1779"/>
    </location>
</feature>
<dbReference type="InterPro" id="IPR002223">
    <property type="entry name" value="Kunitz_BPTI"/>
</dbReference>
<keyword evidence="8" id="KW-1015">Disulfide bond</keyword>
<proteinExistence type="predicted"/>
<dbReference type="FunFam" id="3.40.50.410:FF:000004">
    <property type="entry name" value="collagen alpha-6(VI) chain"/>
    <property type="match status" value="3"/>
</dbReference>
<reference evidence="13 14" key="1">
    <citation type="journal article" date="2018" name="Nat. Ecol. Evol.">
        <title>Shark genomes provide insights into elasmobranch evolution and the origin of vertebrates.</title>
        <authorList>
            <person name="Hara Y"/>
            <person name="Yamaguchi K"/>
            <person name="Onimaru K"/>
            <person name="Kadota M"/>
            <person name="Koyanagi M"/>
            <person name="Keeley SD"/>
            <person name="Tatsumi K"/>
            <person name="Tanaka K"/>
            <person name="Motone F"/>
            <person name="Kageyama Y"/>
            <person name="Nozu R"/>
            <person name="Adachi N"/>
            <person name="Nishimura O"/>
            <person name="Nakagawa R"/>
            <person name="Tanegashima C"/>
            <person name="Kiyatake I"/>
            <person name="Matsumoto R"/>
            <person name="Murakumo K"/>
            <person name="Nishida K"/>
            <person name="Terakita A"/>
            <person name="Kuratani S"/>
            <person name="Sato K"/>
            <person name="Hyodo S Kuraku.S."/>
        </authorList>
    </citation>
    <scope>NUCLEOTIDE SEQUENCE [LARGE SCALE GENOMIC DNA]</scope>
</reference>
<dbReference type="InterPro" id="IPR036465">
    <property type="entry name" value="vWFA_dom_sf"/>
</dbReference>
<name>A0A401S341_CHIPU</name>
<evidence type="ECO:0000256" key="2">
    <source>
        <dbReference type="ARBA" id="ARBA00022525"/>
    </source>
</evidence>
<keyword evidence="6" id="KW-0130">Cell adhesion</keyword>
<dbReference type="FunFam" id="4.10.410.10:FF:000020">
    <property type="entry name" value="Collagen, type VI, alpha 3"/>
    <property type="match status" value="1"/>
</dbReference>
<evidence type="ECO:0000313" key="14">
    <source>
        <dbReference type="Proteomes" id="UP000287033"/>
    </source>
</evidence>
<dbReference type="InterPro" id="IPR050525">
    <property type="entry name" value="ECM_Assembly_Org"/>
</dbReference>
<evidence type="ECO:0000256" key="9">
    <source>
        <dbReference type="ARBA" id="ARBA00023180"/>
    </source>
</evidence>
<dbReference type="Gene3D" id="4.10.410.10">
    <property type="entry name" value="Pancreatic trypsin inhibitor Kunitz domain"/>
    <property type="match status" value="1"/>
</dbReference>
<evidence type="ECO:0000256" key="8">
    <source>
        <dbReference type="ARBA" id="ARBA00023157"/>
    </source>
</evidence>
<organism evidence="13 14">
    <name type="scientific">Chiloscyllium punctatum</name>
    <name type="common">Brownbanded bambooshark</name>
    <name type="synonym">Hemiscyllium punctatum</name>
    <dbReference type="NCBI Taxonomy" id="137246"/>
    <lineage>
        <taxon>Eukaryota</taxon>
        <taxon>Metazoa</taxon>
        <taxon>Chordata</taxon>
        <taxon>Craniata</taxon>
        <taxon>Vertebrata</taxon>
        <taxon>Chondrichthyes</taxon>
        <taxon>Elasmobranchii</taxon>
        <taxon>Galeomorphii</taxon>
        <taxon>Galeoidea</taxon>
        <taxon>Orectolobiformes</taxon>
        <taxon>Hemiscylliidae</taxon>
        <taxon>Chiloscyllium</taxon>
    </lineage>
</organism>
<feature type="domain" description="VWFA" evidence="11">
    <location>
        <begin position="2058"/>
        <end position="2257"/>
    </location>
</feature>
<evidence type="ECO:0000313" key="13">
    <source>
        <dbReference type="EMBL" id="GCC24843.1"/>
    </source>
</evidence>
<accession>A0A401S341</accession>
<dbReference type="Pfam" id="PF00014">
    <property type="entry name" value="Kunitz_BPTI"/>
    <property type="match status" value="1"/>
</dbReference>
<dbReference type="EMBL" id="BEZZ01000069">
    <property type="protein sequence ID" value="GCC24843.1"/>
    <property type="molecule type" value="Genomic_DNA"/>
</dbReference>
<keyword evidence="4" id="KW-0732">Signal</keyword>
<dbReference type="InterPro" id="IPR002035">
    <property type="entry name" value="VWF_A"/>
</dbReference>
<feature type="domain" description="VWFA" evidence="11">
    <location>
        <begin position="272"/>
        <end position="450"/>
    </location>
</feature>
<comment type="caution">
    <text evidence="13">The sequence shown here is derived from an EMBL/GenBank/DDBJ whole genome shotgun (WGS) entry which is preliminary data.</text>
</comment>
<keyword evidence="14" id="KW-1185">Reference proteome</keyword>
<feature type="domain" description="VWFA" evidence="11">
    <location>
        <begin position="1854"/>
        <end position="1997"/>
    </location>
</feature>
<dbReference type="Gene3D" id="3.40.50.410">
    <property type="entry name" value="von Willebrand factor, type A domain"/>
    <property type="match status" value="8"/>
</dbReference>
<dbReference type="Proteomes" id="UP000287033">
    <property type="component" value="Unassembled WGS sequence"/>
</dbReference>
<evidence type="ECO:0000256" key="10">
    <source>
        <dbReference type="SAM" id="MobiDB-lite"/>
    </source>
</evidence>
<feature type="compositionally biased region" description="Basic and acidic residues" evidence="10">
    <location>
        <begin position="1549"/>
        <end position="1561"/>
    </location>
</feature>
<sequence>MKLMGQFNFKPSVTLVDSDSMKPVERKVSWSFLNMGWLEVTAILFLLTANICVIKSQPSASESYSDVVFLVDGSRHVGRGRFHYMRNFITKVVQQLNVAGNKYRIGLAQFSGDARTEFLLKRFQTKQEVLDHLRTNYKFKGGSVLKTGRAIQYIDRVFFTESAGSRKNARIPQFAIIITAAPSDDDVEAAAKALKKAGVKVISIGIGTEEREDLGEMAYIKNNIFMMQINNFNELVQSATGLSTTIKTMTQKAFVHEELKAPAVCQTASVADVAFLVDESSSVGEANFELIRNFLHNFIKVLDIGSEKVRVGLVQYSNTPTAYVHFKTHQDKEEILKHIANTPYRGGSANMGAAVSFLKDNYFQPRASGRETRGIPQIAIVITNGNSNDDVKSSAAALRRLGVTVYALGTKSTSFNQLAEIASYPPESFVSHLENFENLTSIQKILQKKICVEIVKTTEVAHEQLNQLYQGCKDTEEADIYFLIDGSGNLNSDDFKDIKDFMLDIVRTFRIGKDKIRVGVVQYGSTTRTEFELATYTRKNQVEEAIGKIRLIGGSVSKAGQALSRMKDLFNEADKTRKNRVRRFLIVVTDGKSQDDVLMPASELRQRGVDVYAVGVAKAERNELQQIGGALERVFHSANYDALKDIKHHVIRDMCAKEACSKLDVADIIFLIDGSRSIWIIDFNKMKKFIGTLINSTEVGETRVQVGLIQFSSQTRLEFQLDQYHDKAKLLEALRNVQQLDEQTRTGHALTYTAEYFDSSKGGRPNERQYLIVITDGEAEDQVYAPAKAIRDKGVTIFAIGIINANNTQLVEIAGSQDKVYHVENFDALKDLDKLISFEVCSPFEECKRIEVADIVFVLDGSDSINTVQFDSMKNFLMAVVNRSEVDINNVRFGAIVYGNNPETIFRLDDFTSKAEIRNAVRELQKETQGSRHTVKALKHAKELLTKEKGGRGESTSKVPQFIILITDGIVTDSEDIPSIANKLKRDHVEVYAIGIAGADKDELVSITQLADNYYSAPDFGYLPQLSPIITQLLCNETKPECGLEKADIIFLLDGSDAVTSSDFQLMKTDLKGFVKLFNVGKDHFQFALIQYGETQEFEFHLMESDSHDTLRSKIDEITQIGGETKTGAALTFVNDHLPQLEGNRRNEKVPLYLLVIASGTSTDRVVTAAAELHKQNILVFALGIKNAKGPELLKITGSQERKMFIKDISDLSKVKRRIVHTICTPPPPPKEDPACTIDIAVGFDFSRRIGSRNIFDSQQKLKAKLGPILQEIASMQSISCASASKLNIRMGFHLINNRGKSVFDTDFEEYDPAVLDKLLRVQTDDDIDLNAKNIKSFIDAFSASTSTTKALVLFTDGFDDREMVLKQSSKEINDRGIHTLVTVALEGAVNVDEMHYVEFGTGYGYKQQLSIEMNDIGNALMKQISSAMETKCCNVACTCLGEPGLIGMQGIKGLKGQRGAKGLQGYPGEEGGQGERGPPGYNGTIGDDGCPGAKGFTGRRGYRGQKGSDGDHGIDGVFGEQGVYGIVGPPGERGIRGKTGRKGQKGIPGERGESSSRGDPGEPGTSNSVKGQKGERGNPGQVGDPGRSGNPGKHGGVGNHGPVGARGQIGTQGTKGRDGVPGLQGDPGFRGIQGTPGTSGTPGRKGEMGARGRQGPTGEPGRVGMDGDIGHKGKHGQPGNPGEKGIRGVEGPRGITGADGKNVFGPNGVKGRKGPRGNPGNAGPQGEDGESGVPGNEGPKGVRGRRGNAGPLGDPGESGSIGHPGEMGQQGPQGRALETPSHFPCSLVALLRIYERAVLVVHKVSNHYRALQIKTFANSLNSDPCLFEYMTLIKVLLLCVVPGRGECPAYPTELAFALDMSADVTPAIFKRMKSIVNNFVEDINIAESNCPTGARVAVLTYSNVAKPFIRFSAFKKKQSLLKELDALEHERSSDRRNIGNAMEFVASNTFKRVRNGVLVKKIAVFITNGGSQDAEVLPAAASQLSAFGITPVIISFKNIPEVEQAFPDAVVVLPRQQQRSQELLKQVFLCTLCYDECSPADQCPRRLTPVPIPVSLDIAFVHDNLQQMEPTQSETMQHFLNSMLNQFVSSTETAAPDLHPRVALVQHTPNYTPRYGNDPFNLEFGVLDYTVKTLKKRHIHDAFNQLEGATGIDSTIEWTLKNFFSNLTNPRTYKVIFTIFSGETSIDEKKLLEISQEAKCKGFTIFALALGKISNATFLKEFVSFPFNQHLLHLDRALEAEIEYAQRFAVSFLKNLATGINNYPPPSLKRECEEIYPHSTKEPETFPDPTMKPLKDFEEQKDDNNIYDLCMLNLDEGQCYNYNLKWHFDKMLRACKRFWYGGCGGNQNRFDTREECEALCLKSAF</sequence>
<evidence type="ECO:0000256" key="3">
    <source>
        <dbReference type="ARBA" id="ARBA00022530"/>
    </source>
</evidence>
<keyword evidence="5" id="KW-0677">Repeat</keyword>
<dbReference type="InterPro" id="IPR020901">
    <property type="entry name" value="Prtase_inh_Kunz-CS"/>
</dbReference>
<protein>
    <recommendedName>
        <fullName evidence="15">Collagen alpha-6(VI) chain</fullName>
    </recommendedName>
</protein>
<feature type="domain" description="VWFA" evidence="11">
    <location>
        <begin position="1048"/>
        <end position="1219"/>
    </location>
</feature>
<evidence type="ECO:0000256" key="1">
    <source>
        <dbReference type="ARBA" id="ARBA00004498"/>
    </source>
</evidence>
<dbReference type="GO" id="GO:0005581">
    <property type="term" value="C:collagen trimer"/>
    <property type="evidence" value="ECO:0007669"/>
    <property type="project" value="UniProtKB-KW"/>
</dbReference>
<feature type="domain" description="BPTI/Kunitz inhibitor" evidence="12">
    <location>
        <begin position="2311"/>
        <end position="2361"/>
    </location>
</feature>
<feature type="compositionally biased region" description="Gly residues" evidence="10">
    <location>
        <begin position="1469"/>
        <end position="1478"/>
    </location>
</feature>
<dbReference type="CDD" id="cd22630">
    <property type="entry name" value="Kunitz_collagen_alpha6_VI"/>
    <property type="match status" value="1"/>
</dbReference>
<dbReference type="PRINTS" id="PR00453">
    <property type="entry name" value="VWFADOMAIN"/>
</dbReference>
<evidence type="ECO:0000256" key="6">
    <source>
        <dbReference type="ARBA" id="ARBA00022889"/>
    </source>
</evidence>
<dbReference type="PROSITE" id="PS50234">
    <property type="entry name" value="VWFA"/>
    <property type="match status" value="8"/>
</dbReference>
<dbReference type="OMA" id="ARECCGV"/>
<evidence type="ECO:0000259" key="11">
    <source>
        <dbReference type="PROSITE" id="PS50234"/>
    </source>
</evidence>
<dbReference type="PROSITE" id="PS00280">
    <property type="entry name" value="BPTI_KUNITZ_1"/>
    <property type="match status" value="1"/>
</dbReference>
<evidence type="ECO:0000256" key="5">
    <source>
        <dbReference type="ARBA" id="ARBA00022737"/>
    </source>
</evidence>